<dbReference type="OrthoDB" id="9814063at2"/>
<dbReference type="PANTHER" id="PTHR38439:SF2">
    <property type="entry name" value="OUTER MEMBRANE PROTEIN H.8"/>
    <property type="match status" value="1"/>
</dbReference>
<keyword evidence="3" id="KW-0249">Electron transport</keyword>
<sequence>MKKFVKHLAVLSVVVLTASCNKKETPATTEPAITETEQTTTAPASDAFTVELESNDAMQFNNTEIKVPVGKTVVLTLKHTGKMAKEIMGHNFVLLNKGVDFTAFAEKAAAAKDNNHIPADAGKDIIAHTGLIGGGESAMVEFTVTEAGTYDFLCSFPGHSAIMKGKLIAE</sequence>
<keyword evidence="1" id="KW-0813">Transport</keyword>
<dbReference type="InterPro" id="IPR028871">
    <property type="entry name" value="BlueCu_1_BS"/>
</dbReference>
<dbReference type="Proteomes" id="UP000199036">
    <property type="component" value="Unassembled WGS sequence"/>
</dbReference>
<dbReference type="SUPFAM" id="SSF49503">
    <property type="entry name" value="Cupredoxins"/>
    <property type="match status" value="1"/>
</dbReference>
<evidence type="ECO:0000256" key="2">
    <source>
        <dbReference type="ARBA" id="ARBA00022723"/>
    </source>
</evidence>
<evidence type="ECO:0000256" key="1">
    <source>
        <dbReference type="ARBA" id="ARBA00022448"/>
    </source>
</evidence>
<keyword evidence="4" id="KW-0186">Copper</keyword>
<dbReference type="AlphaFoldDB" id="A0A1I5DDT4"/>
<dbReference type="RefSeq" id="WP_091524102.1">
    <property type="nucleotide sequence ID" value="NZ_FOVI01000015.1"/>
</dbReference>
<proteinExistence type="predicted"/>
<dbReference type="GO" id="GO:0005507">
    <property type="term" value="F:copper ion binding"/>
    <property type="evidence" value="ECO:0007669"/>
    <property type="project" value="InterPro"/>
</dbReference>
<name>A0A1I5DDT4_9FLAO</name>
<dbReference type="Gene3D" id="2.60.40.420">
    <property type="entry name" value="Cupredoxins - blue copper proteins"/>
    <property type="match status" value="1"/>
</dbReference>
<dbReference type="PROSITE" id="PS51257">
    <property type="entry name" value="PROKAR_LIPOPROTEIN"/>
    <property type="match status" value="1"/>
</dbReference>
<organism evidence="7 8">
    <name type="scientific">Paenimyroides ummariense</name>
    <dbReference type="NCBI Taxonomy" id="913024"/>
    <lineage>
        <taxon>Bacteria</taxon>
        <taxon>Pseudomonadati</taxon>
        <taxon>Bacteroidota</taxon>
        <taxon>Flavobacteriia</taxon>
        <taxon>Flavobacteriales</taxon>
        <taxon>Flavobacteriaceae</taxon>
        <taxon>Paenimyroides</taxon>
    </lineage>
</organism>
<dbReference type="NCBIfam" id="TIGR02695">
    <property type="entry name" value="azurin"/>
    <property type="match status" value="1"/>
</dbReference>
<dbReference type="EMBL" id="FOVI01000015">
    <property type="protein sequence ID" value="SFN97424.1"/>
    <property type="molecule type" value="Genomic_DNA"/>
</dbReference>
<dbReference type="GO" id="GO:0009055">
    <property type="term" value="F:electron transfer activity"/>
    <property type="evidence" value="ECO:0007669"/>
    <property type="project" value="InterPro"/>
</dbReference>
<feature type="region of interest" description="Disordered" evidence="5">
    <location>
        <begin position="24"/>
        <end position="43"/>
    </location>
</feature>
<protein>
    <submittedName>
        <fullName evidence="7">Azurin</fullName>
    </submittedName>
</protein>
<accession>A0A1I5DDT4</accession>
<feature type="domain" description="Blue (type 1) copper" evidence="6">
    <location>
        <begin position="50"/>
        <end position="168"/>
    </location>
</feature>
<dbReference type="STRING" id="913024.SAMN05421741_11557"/>
<dbReference type="InterPro" id="IPR050845">
    <property type="entry name" value="Cu-binding_ET"/>
</dbReference>
<dbReference type="Pfam" id="PF00127">
    <property type="entry name" value="Copper-bind"/>
    <property type="match status" value="1"/>
</dbReference>
<evidence type="ECO:0000256" key="3">
    <source>
        <dbReference type="ARBA" id="ARBA00022982"/>
    </source>
</evidence>
<evidence type="ECO:0000256" key="4">
    <source>
        <dbReference type="ARBA" id="ARBA00023008"/>
    </source>
</evidence>
<dbReference type="InterPro" id="IPR008972">
    <property type="entry name" value="Cupredoxin"/>
</dbReference>
<evidence type="ECO:0000259" key="6">
    <source>
        <dbReference type="Pfam" id="PF00127"/>
    </source>
</evidence>
<reference evidence="8" key="1">
    <citation type="submission" date="2016-10" db="EMBL/GenBank/DDBJ databases">
        <authorList>
            <person name="Varghese N."/>
            <person name="Submissions S."/>
        </authorList>
    </citation>
    <scope>NUCLEOTIDE SEQUENCE [LARGE SCALE GENOMIC DNA]</scope>
    <source>
        <strain evidence="8">DS-12</strain>
    </source>
</reference>
<gene>
    <name evidence="7" type="ORF">SAMN05421741_11557</name>
</gene>
<evidence type="ECO:0000313" key="7">
    <source>
        <dbReference type="EMBL" id="SFN97424.1"/>
    </source>
</evidence>
<evidence type="ECO:0000313" key="8">
    <source>
        <dbReference type="Proteomes" id="UP000199036"/>
    </source>
</evidence>
<dbReference type="PANTHER" id="PTHR38439">
    <property type="entry name" value="AURACYANIN-B"/>
    <property type="match status" value="1"/>
</dbReference>
<dbReference type="InterPro" id="IPR014068">
    <property type="entry name" value="Azurin"/>
</dbReference>
<keyword evidence="8" id="KW-1185">Reference proteome</keyword>
<dbReference type="InterPro" id="IPR000923">
    <property type="entry name" value="BlueCu_1"/>
</dbReference>
<dbReference type="PROSITE" id="PS00196">
    <property type="entry name" value="COPPER_BLUE"/>
    <property type="match status" value="1"/>
</dbReference>
<evidence type="ECO:0000256" key="5">
    <source>
        <dbReference type="SAM" id="MobiDB-lite"/>
    </source>
</evidence>
<feature type="compositionally biased region" description="Low complexity" evidence="5">
    <location>
        <begin position="26"/>
        <end position="43"/>
    </location>
</feature>
<keyword evidence="2" id="KW-0479">Metal-binding</keyword>